<dbReference type="EMBL" id="JAXCGZ010015362">
    <property type="protein sequence ID" value="KAK7070442.1"/>
    <property type="molecule type" value="Genomic_DNA"/>
</dbReference>
<evidence type="ECO:0000256" key="4">
    <source>
        <dbReference type="ARBA" id="ARBA00022505"/>
    </source>
</evidence>
<comment type="caution">
    <text evidence="12">The sequence shown here is derived from an EMBL/GenBank/DDBJ whole genome shotgun (WGS) entry which is preliminary data.</text>
</comment>
<evidence type="ECO:0000313" key="12">
    <source>
        <dbReference type="EMBL" id="KAK7070442.1"/>
    </source>
</evidence>
<comment type="cofactor">
    <cofactor evidence="1">
        <name>Mo-molybdopterin</name>
        <dbReference type="ChEBI" id="CHEBI:71302"/>
    </cofactor>
</comment>
<comment type="cofactor">
    <cofactor evidence="10">
        <name>[2Fe-2S] cluster</name>
        <dbReference type="ChEBI" id="CHEBI:190135"/>
    </cofactor>
</comment>
<comment type="cofactor">
    <cofactor evidence="2">
        <name>FAD</name>
        <dbReference type="ChEBI" id="CHEBI:57692"/>
    </cofactor>
</comment>
<dbReference type="Pfam" id="PF20256">
    <property type="entry name" value="MoCoBD_2"/>
    <property type="match status" value="1"/>
</dbReference>
<evidence type="ECO:0000313" key="13">
    <source>
        <dbReference type="Proteomes" id="UP001381693"/>
    </source>
</evidence>
<dbReference type="AlphaFoldDB" id="A0AAN8WSY7"/>
<dbReference type="InterPro" id="IPR046867">
    <property type="entry name" value="AldOxase/xan_DH_MoCoBD2"/>
</dbReference>
<keyword evidence="4" id="KW-0500">Molybdenum</keyword>
<evidence type="ECO:0000256" key="5">
    <source>
        <dbReference type="ARBA" id="ARBA00022714"/>
    </source>
</evidence>
<keyword evidence="9" id="KW-0411">Iron-sulfur</keyword>
<keyword evidence="6" id="KW-0479">Metal-binding</keyword>
<proteinExistence type="inferred from homology"/>
<evidence type="ECO:0000256" key="2">
    <source>
        <dbReference type="ARBA" id="ARBA00001974"/>
    </source>
</evidence>
<keyword evidence="7" id="KW-0560">Oxidoreductase</keyword>
<protein>
    <recommendedName>
        <fullName evidence="11">Aldehyde oxidase/xanthine dehydrogenase second molybdopterin binding domain-containing protein</fullName>
    </recommendedName>
</protein>
<dbReference type="SUPFAM" id="SSF56003">
    <property type="entry name" value="Molybdenum cofactor-binding domain"/>
    <property type="match status" value="1"/>
</dbReference>
<reference evidence="12 13" key="1">
    <citation type="submission" date="2023-11" db="EMBL/GenBank/DDBJ databases">
        <title>Halocaridina rubra genome assembly.</title>
        <authorList>
            <person name="Smith C."/>
        </authorList>
    </citation>
    <scope>NUCLEOTIDE SEQUENCE [LARGE SCALE GENOMIC DNA]</scope>
    <source>
        <strain evidence="12">EP-1</strain>
        <tissue evidence="12">Whole</tissue>
    </source>
</reference>
<dbReference type="GO" id="GO:0016491">
    <property type="term" value="F:oxidoreductase activity"/>
    <property type="evidence" value="ECO:0007669"/>
    <property type="project" value="UniProtKB-KW"/>
</dbReference>
<comment type="similarity">
    <text evidence="3">Belongs to the xanthine dehydrogenase family.</text>
</comment>
<accession>A0AAN8WSY7</accession>
<evidence type="ECO:0000256" key="10">
    <source>
        <dbReference type="ARBA" id="ARBA00034078"/>
    </source>
</evidence>
<dbReference type="PANTHER" id="PTHR11908">
    <property type="entry name" value="XANTHINE DEHYDROGENASE"/>
    <property type="match status" value="1"/>
</dbReference>
<evidence type="ECO:0000256" key="9">
    <source>
        <dbReference type="ARBA" id="ARBA00023014"/>
    </source>
</evidence>
<feature type="domain" description="Aldehyde oxidase/xanthine dehydrogenase second molybdopterin binding" evidence="11">
    <location>
        <begin position="46"/>
        <end position="306"/>
    </location>
</feature>
<dbReference type="GO" id="GO:0051537">
    <property type="term" value="F:2 iron, 2 sulfur cluster binding"/>
    <property type="evidence" value="ECO:0007669"/>
    <property type="project" value="UniProtKB-KW"/>
</dbReference>
<dbReference type="InterPro" id="IPR016208">
    <property type="entry name" value="Ald_Oxase/xanthine_DH-like"/>
</dbReference>
<organism evidence="12 13">
    <name type="scientific">Halocaridina rubra</name>
    <name type="common">Hawaiian red shrimp</name>
    <dbReference type="NCBI Taxonomy" id="373956"/>
    <lineage>
        <taxon>Eukaryota</taxon>
        <taxon>Metazoa</taxon>
        <taxon>Ecdysozoa</taxon>
        <taxon>Arthropoda</taxon>
        <taxon>Crustacea</taxon>
        <taxon>Multicrustacea</taxon>
        <taxon>Malacostraca</taxon>
        <taxon>Eumalacostraca</taxon>
        <taxon>Eucarida</taxon>
        <taxon>Decapoda</taxon>
        <taxon>Pleocyemata</taxon>
        <taxon>Caridea</taxon>
        <taxon>Atyoidea</taxon>
        <taxon>Atyidae</taxon>
        <taxon>Halocaridina</taxon>
    </lineage>
</organism>
<keyword evidence="5" id="KW-0001">2Fe-2S</keyword>
<sequence length="385" mass="43024">MDHIAHYLQKDPLKVRELNLVPANVPRLNVPPHDKNVVQEDILPLLKEKASILQRKGEVEEFNKKNRWKKRGLSVVPMWHGIIYYPPFKYGMFVVIYERDGTVAISHGGIEMGQGLNTKVAQVAAYTLGIPLEKVVVKASDTMMGANSAMSGASLVTDLCCQGVKKSCEKLKQRLDVIKAKMGEDGSKEPSWEELTQRAYSENVDLSERCWVAGEEVPEDYDVWGATCLEVELDILTGEYMIKRVDLIEDCGRSLNPYVDIGQVEGAFVMGLGLFTSEVIKFNPNTGQKLSDGTWEYKPPTASDIPRDFRITLLPNAKHPRGVLGSKAIGEPPLIMSYAVVSALRQAISSFRASNGDTEWFVMDTPITVEKAHQLCEVKPEYFQF</sequence>
<dbReference type="GO" id="GO:0005506">
    <property type="term" value="F:iron ion binding"/>
    <property type="evidence" value="ECO:0007669"/>
    <property type="project" value="InterPro"/>
</dbReference>
<evidence type="ECO:0000256" key="3">
    <source>
        <dbReference type="ARBA" id="ARBA00006849"/>
    </source>
</evidence>
<dbReference type="InterPro" id="IPR037165">
    <property type="entry name" value="AldOxase/xan_DH_Mopterin-bd_sf"/>
</dbReference>
<evidence type="ECO:0000259" key="11">
    <source>
        <dbReference type="Pfam" id="PF20256"/>
    </source>
</evidence>
<evidence type="ECO:0000256" key="7">
    <source>
        <dbReference type="ARBA" id="ARBA00023002"/>
    </source>
</evidence>
<gene>
    <name evidence="12" type="ORF">SK128_014344</name>
</gene>
<keyword evidence="13" id="KW-1185">Reference proteome</keyword>
<name>A0AAN8WSY7_HALRR</name>
<evidence type="ECO:0000256" key="8">
    <source>
        <dbReference type="ARBA" id="ARBA00023004"/>
    </source>
</evidence>
<keyword evidence="8" id="KW-0408">Iron</keyword>
<evidence type="ECO:0000256" key="1">
    <source>
        <dbReference type="ARBA" id="ARBA00001924"/>
    </source>
</evidence>
<evidence type="ECO:0000256" key="6">
    <source>
        <dbReference type="ARBA" id="ARBA00022723"/>
    </source>
</evidence>
<dbReference type="PANTHER" id="PTHR11908:SF132">
    <property type="entry name" value="ALDEHYDE OXIDASE 1-RELATED"/>
    <property type="match status" value="1"/>
</dbReference>
<dbReference type="Proteomes" id="UP001381693">
    <property type="component" value="Unassembled WGS sequence"/>
</dbReference>
<dbReference type="FunFam" id="3.30.365.10:FF:000002">
    <property type="entry name" value="Xanthine dehydrogenase oxidase"/>
    <property type="match status" value="1"/>
</dbReference>
<dbReference type="Gene3D" id="3.30.365.10">
    <property type="entry name" value="Aldehyde oxidase/xanthine dehydrogenase, molybdopterin binding domain"/>
    <property type="match status" value="2"/>
</dbReference>